<comment type="caution">
    <text evidence="1">The sequence shown here is derived from an EMBL/GenBank/DDBJ whole genome shotgun (WGS) entry which is preliminary data.</text>
</comment>
<reference evidence="1" key="1">
    <citation type="submission" date="2023-07" db="EMBL/GenBank/DDBJ databases">
        <title>Chromosome-level genome assembly of Artemia franciscana.</title>
        <authorList>
            <person name="Jo E."/>
        </authorList>
    </citation>
    <scope>NUCLEOTIDE SEQUENCE</scope>
    <source>
        <tissue evidence="1">Whole body</tissue>
    </source>
</reference>
<organism evidence="1 2">
    <name type="scientific">Artemia franciscana</name>
    <name type="common">Brine shrimp</name>
    <name type="synonym">Artemia sanfranciscana</name>
    <dbReference type="NCBI Taxonomy" id="6661"/>
    <lineage>
        <taxon>Eukaryota</taxon>
        <taxon>Metazoa</taxon>
        <taxon>Ecdysozoa</taxon>
        <taxon>Arthropoda</taxon>
        <taxon>Crustacea</taxon>
        <taxon>Branchiopoda</taxon>
        <taxon>Anostraca</taxon>
        <taxon>Artemiidae</taxon>
        <taxon>Artemia</taxon>
    </lineage>
</organism>
<sequence length="338" mass="38721">MDLTVGNSYAAATLIEYNNKGHAARTLRYCVTWHQKWNNLNDEQRKYLHDVRNHCRNGIPFPKAENGIPFPKAEVTFYGSGATGVTRIDIFVVALKVEEHNPDSVWFRENYNSYKIKVEEIFSPLSYGYLTLDDIVWIDGKTYLSNSMDLTVGNSYAAATLIEYNNTGHAARTLRYCVTWHQKWNNLNDEQRKENYNSYKIKVEEIFSPPSYGYLTLDDIVWIEGKTYLSNSMDLTVGNSYAAATLIEYNNKGHAARTLRYCVTWHQKWNNLNDEQRKYLHDVRNHCRNGIPFPKAENGIPFPKAEVTFYGSGATGVTRIDIFVVAVAAMVVAVTFMT</sequence>
<protein>
    <submittedName>
        <fullName evidence="1">Uncharacterized protein</fullName>
    </submittedName>
</protein>
<evidence type="ECO:0000313" key="1">
    <source>
        <dbReference type="EMBL" id="KAK2705544.1"/>
    </source>
</evidence>
<gene>
    <name evidence="1" type="ORF">QYM36_015809</name>
</gene>
<name>A0AA88H8I6_ARTSF</name>
<dbReference type="EMBL" id="JAVRJZ010000020">
    <property type="protein sequence ID" value="KAK2705544.1"/>
    <property type="molecule type" value="Genomic_DNA"/>
</dbReference>
<keyword evidence="2" id="KW-1185">Reference proteome</keyword>
<proteinExistence type="predicted"/>
<accession>A0AA88H8I6</accession>
<evidence type="ECO:0000313" key="2">
    <source>
        <dbReference type="Proteomes" id="UP001187531"/>
    </source>
</evidence>
<dbReference type="AlphaFoldDB" id="A0AA88H8I6"/>
<dbReference type="Proteomes" id="UP001187531">
    <property type="component" value="Unassembled WGS sequence"/>
</dbReference>